<evidence type="ECO:0000256" key="1">
    <source>
        <dbReference type="SAM" id="MobiDB-lite"/>
    </source>
</evidence>
<sequence>MKEVKARNPQQLSLCCGQHKLLVVETNITSTLNSVYASLRYALYHCWLRLLNNGGAVRKRVWYGWLFIAVSFGGYAEGIRHINTKPACGVVSHSRLTDTSERPDEHVSEKIPERITKR</sequence>
<proteinExistence type="predicted"/>
<dbReference type="RefSeq" id="WP_212709549.1">
    <property type="nucleotide sequence ID" value="NZ_BAAAFW010000093.1"/>
</dbReference>
<protein>
    <submittedName>
        <fullName evidence="2">Uncharacterized protein</fullName>
    </submittedName>
</protein>
<dbReference type="Proteomes" id="UP001596215">
    <property type="component" value="Unassembled WGS sequence"/>
</dbReference>
<comment type="caution">
    <text evidence="2">The sequence shown here is derived from an EMBL/GenBank/DDBJ whole genome shotgun (WGS) entry which is preliminary data.</text>
</comment>
<dbReference type="EMBL" id="JBHSUC010000012">
    <property type="protein sequence ID" value="MFC6362511.1"/>
    <property type="molecule type" value="Genomic_DNA"/>
</dbReference>
<keyword evidence="3" id="KW-1185">Reference proteome</keyword>
<gene>
    <name evidence="2" type="ORF">ACFP73_10450</name>
</gene>
<feature type="compositionally biased region" description="Basic and acidic residues" evidence="1">
    <location>
        <begin position="95"/>
        <end position="118"/>
    </location>
</feature>
<feature type="region of interest" description="Disordered" evidence="1">
    <location>
        <begin position="94"/>
        <end position="118"/>
    </location>
</feature>
<accession>A0ABW1VNI7</accession>
<name>A0ABW1VNI7_9GAMM</name>
<reference evidence="3" key="1">
    <citation type="journal article" date="2019" name="Int. J. Syst. Evol. Microbiol.">
        <title>The Global Catalogue of Microorganisms (GCM) 10K type strain sequencing project: providing services to taxonomists for standard genome sequencing and annotation.</title>
        <authorList>
            <consortium name="The Broad Institute Genomics Platform"/>
            <consortium name="The Broad Institute Genome Sequencing Center for Infectious Disease"/>
            <person name="Wu L."/>
            <person name="Ma J."/>
        </authorList>
    </citation>
    <scope>NUCLEOTIDE SEQUENCE [LARGE SCALE GENOMIC DNA]</scope>
    <source>
        <strain evidence="3">CGMCC 4.1530</strain>
    </source>
</reference>
<evidence type="ECO:0000313" key="2">
    <source>
        <dbReference type="EMBL" id="MFC6362511.1"/>
    </source>
</evidence>
<organism evidence="2 3">
    <name type="scientific">Tatumella punctata</name>
    <dbReference type="NCBI Taxonomy" id="399969"/>
    <lineage>
        <taxon>Bacteria</taxon>
        <taxon>Pseudomonadati</taxon>
        <taxon>Pseudomonadota</taxon>
        <taxon>Gammaproteobacteria</taxon>
        <taxon>Enterobacterales</taxon>
        <taxon>Erwiniaceae</taxon>
        <taxon>Tatumella</taxon>
    </lineage>
</organism>
<evidence type="ECO:0000313" key="3">
    <source>
        <dbReference type="Proteomes" id="UP001596215"/>
    </source>
</evidence>